<name>A0A4Y2NGH5_ARAVE</name>
<reference evidence="1 2" key="1">
    <citation type="journal article" date="2019" name="Sci. Rep.">
        <title>Orb-weaving spider Araneus ventricosus genome elucidates the spidroin gene catalogue.</title>
        <authorList>
            <person name="Kono N."/>
            <person name="Nakamura H."/>
            <person name="Ohtoshi R."/>
            <person name="Moran D.A.P."/>
            <person name="Shinohara A."/>
            <person name="Yoshida Y."/>
            <person name="Fujiwara M."/>
            <person name="Mori M."/>
            <person name="Tomita M."/>
            <person name="Arakawa K."/>
        </authorList>
    </citation>
    <scope>NUCLEOTIDE SEQUENCE [LARGE SCALE GENOMIC DNA]</scope>
</reference>
<dbReference type="AlphaFoldDB" id="A0A4Y2NGH5"/>
<proteinExistence type="predicted"/>
<keyword evidence="2" id="KW-1185">Reference proteome</keyword>
<accession>A0A4Y2NGH5</accession>
<gene>
    <name evidence="1" type="ORF">AVEN_216777_1</name>
</gene>
<protein>
    <submittedName>
        <fullName evidence="1">Uncharacterized protein</fullName>
    </submittedName>
</protein>
<dbReference type="Proteomes" id="UP000499080">
    <property type="component" value="Unassembled WGS sequence"/>
</dbReference>
<dbReference type="EMBL" id="BGPR01008975">
    <property type="protein sequence ID" value="GBN37197.1"/>
    <property type="molecule type" value="Genomic_DNA"/>
</dbReference>
<evidence type="ECO:0000313" key="1">
    <source>
        <dbReference type="EMBL" id="GBN37197.1"/>
    </source>
</evidence>
<evidence type="ECO:0000313" key="2">
    <source>
        <dbReference type="Proteomes" id="UP000499080"/>
    </source>
</evidence>
<sequence>MPITRLTIYTCYGDSYNSSYMEINVLFDRLLGCKTKDDLVSLCLKWLRTIPDLASNFIPFIQACKKLKYVELVIRHSVHGVDLLLEFWLENRPESSFKDSRCVQGDLGILRRSGLHNLEEFNHRDFSAIFIAGQKGLYDFHSSMERNDKL</sequence>
<organism evidence="1 2">
    <name type="scientific">Araneus ventricosus</name>
    <name type="common">Orbweaver spider</name>
    <name type="synonym">Epeira ventricosa</name>
    <dbReference type="NCBI Taxonomy" id="182803"/>
    <lineage>
        <taxon>Eukaryota</taxon>
        <taxon>Metazoa</taxon>
        <taxon>Ecdysozoa</taxon>
        <taxon>Arthropoda</taxon>
        <taxon>Chelicerata</taxon>
        <taxon>Arachnida</taxon>
        <taxon>Araneae</taxon>
        <taxon>Araneomorphae</taxon>
        <taxon>Entelegynae</taxon>
        <taxon>Araneoidea</taxon>
        <taxon>Araneidae</taxon>
        <taxon>Araneus</taxon>
    </lineage>
</organism>
<comment type="caution">
    <text evidence="1">The sequence shown here is derived from an EMBL/GenBank/DDBJ whole genome shotgun (WGS) entry which is preliminary data.</text>
</comment>